<accession>A0A7C8I613</accession>
<comment type="caution">
    <text evidence="1">The sequence shown here is derived from an EMBL/GenBank/DDBJ whole genome shotgun (WGS) entry which is preliminary data.</text>
</comment>
<evidence type="ECO:0000313" key="2">
    <source>
        <dbReference type="Proteomes" id="UP000481861"/>
    </source>
</evidence>
<dbReference type="Proteomes" id="UP000481861">
    <property type="component" value="Unassembled WGS sequence"/>
</dbReference>
<dbReference type="OrthoDB" id="5286874at2759"/>
<protein>
    <submittedName>
        <fullName evidence="1">Uncharacterized protein</fullName>
    </submittedName>
</protein>
<proteinExistence type="predicted"/>
<reference evidence="1 2" key="1">
    <citation type="submission" date="2020-01" db="EMBL/GenBank/DDBJ databases">
        <authorList>
            <consortium name="DOE Joint Genome Institute"/>
            <person name="Haridas S."/>
            <person name="Albert R."/>
            <person name="Binder M."/>
            <person name="Bloem J."/>
            <person name="Labutti K."/>
            <person name="Salamov A."/>
            <person name="Andreopoulos B."/>
            <person name="Baker S.E."/>
            <person name="Barry K."/>
            <person name="Bills G."/>
            <person name="Bluhm B.H."/>
            <person name="Cannon C."/>
            <person name="Castanera R."/>
            <person name="Culley D.E."/>
            <person name="Daum C."/>
            <person name="Ezra D."/>
            <person name="Gonzalez J.B."/>
            <person name="Henrissat B."/>
            <person name="Kuo A."/>
            <person name="Liang C."/>
            <person name="Lipzen A."/>
            <person name="Lutzoni F."/>
            <person name="Magnuson J."/>
            <person name="Mondo S."/>
            <person name="Nolan M."/>
            <person name="Ohm R."/>
            <person name="Pangilinan J."/>
            <person name="Park H.-J.H."/>
            <person name="Ramirez L."/>
            <person name="Alfaro M."/>
            <person name="Sun H."/>
            <person name="Tritt A."/>
            <person name="Yoshinaga Y."/>
            <person name="Zwiers L.-H.L."/>
            <person name="Turgeon B.G."/>
            <person name="Goodwin S.B."/>
            <person name="Spatafora J.W."/>
            <person name="Crous P.W."/>
            <person name="Grigoriev I.V."/>
        </authorList>
    </citation>
    <scope>NUCLEOTIDE SEQUENCE [LARGE SCALE GENOMIC DNA]</scope>
    <source>
        <strain evidence="1 2">CBS 611.86</strain>
    </source>
</reference>
<dbReference type="EMBL" id="JAADJZ010000020">
    <property type="protein sequence ID" value="KAF2868113.1"/>
    <property type="molecule type" value="Genomic_DNA"/>
</dbReference>
<gene>
    <name evidence="1" type="ORF">BDV95DRAFT_580271</name>
</gene>
<sequence>MQRQVPNLDDFEEIAMNIPELSGNLRLVMSGLFQQLADHVRPKGNEYSGPWMLRADGRESDWARNKEPSLTVTSLSFPYFKLSSIKGHEKDEYHSQYPFMSLHQWQDRTDASRHCDMEQSYSQLADIEGGRDQSIYIPHVWVIIAGNVIFTYGPVTFEELAGKSIKQKAEASKGPDTVHITDLAGCLHILDMRECGTYFVSSILRCRIYLPTYVLRNFNAS</sequence>
<dbReference type="AlphaFoldDB" id="A0A7C8I613"/>
<name>A0A7C8I613_9PLEO</name>
<evidence type="ECO:0000313" key="1">
    <source>
        <dbReference type="EMBL" id="KAF2868113.1"/>
    </source>
</evidence>
<keyword evidence="2" id="KW-1185">Reference proteome</keyword>
<organism evidence="1 2">
    <name type="scientific">Massariosphaeria phaeospora</name>
    <dbReference type="NCBI Taxonomy" id="100035"/>
    <lineage>
        <taxon>Eukaryota</taxon>
        <taxon>Fungi</taxon>
        <taxon>Dikarya</taxon>
        <taxon>Ascomycota</taxon>
        <taxon>Pezizomycotina</taxon>
        <taxon>Dothideomycetes</taxon>
        <taxon>Pleosporomycetidae</taxon>
        <taxon>Pleosporales</taxon>
        <taxon>Pleosporales incertae sedis</taxon>
        <taxon>Massariosphaeria</taxon>
    </lineage>
</organism>